<dbReference type="InterPro" id="IPR012948">
    <property type="entry name" value="AARP2CN"/>
</dbReference>
<dbReference type="EMBL" id="CH981527">
    <property type="protein sequence ID" value="EDK44934.1"/>
    <property type="molecule type" value="Genomic_DNA"/>
</dbReference>
<dbReference type="eggNOG" id="KOG1980">
    <property type="taxonomic scope" value="Eukaryota"/>
</dbReference>
<gene>
    <name evidence="7" type="ORF">LELG_03113</name>
</gene>
<comment type="subcellular location">
    <subcellularLocation>
        <location evidence="1">Nucleus</location>
        <location evidence="1">Nucleolus</location>
    </subcellularLocation>
</comment>
<dbReference type="OMA" id="MNLPRFK"/>
<evidence type="ECO:0000259" key="6">
    <source>
        <dbReference type="PROSITE" id="PS51714"/>
    </source>
</evidence>
<dbReference type="Pfam" id="PF04950">
    <property type="entry name" value="RIBIOP_C"/>
    <property type="match status" value="1"/>
</dbReference>
<comment type="similarity">
    <text evidence="4">Belongs to the TRAFAC class translation factor GTPase superfamily. Bms1-like GTPase family. TSR1 subfamily.</text>
</comment>
<evidence type="ECO:0000256" key="4">
    <source>
        <dbReference type="ARBA" id="ARBA00038288"/>
    </source>
</evidence>
<evidence type="ECO:0000256" key="3">
    <source>
        <dbReference type="ARBA" id="ARBA00023242"/>
    </source>
</evidence>
<feature type="region of interest" description="Disordered" evidence="5">
    <location>
        <begin position="313"/>
        <end position="333"/>
    </location>
</feature>
<dbReference type="InterPro" id="IPR039761">
    <property type="entry name" value="Bms1/Tsr1"/>
</dbReference>
<dbReference type="FunCoup" id="A5E0H6">
    <property type="interactions" value="1006"/>
</dbReference>
<dbReference type="PROSITE" id="PS51714">
    <property type="entry name" value="G_BMS1"/>
    <property type="match status" value="1"/>
</dbReference>
<dbReference type="VEuPathDB" id="FungiDB:LELG_03113"/>
<feature type="compositionally biased region" description="Low complexity" evidence="5">
    <location>
        <begin position="40"/>
        <end position="50"/>
    </location>
</feature>
<dbReference type="GO" id="GO:0030688">
    <property type="term" value="C:preribosome, small subunit precursor"/>
    <property type="evidence" value="ECO:0007669"/>
    <property type="project" value="EnsemblFungi"/>
</dbReference>
<dbReference type="SMART" id="SM01362">
    <property type="entry name" value="DUF663"/>
    <property type="match status" value="1"/>
</dbReference>
<evidence type="ECO:0000313" key="8">
    <source>
        <dbReference type="Proteomes" id="UP000001996"/>
    </source>
</evidence>
<dbReference type="HOGENOM" id="CLU_009858_1_0_1"/>
<dbReference type="InterPro" id="IPR007034">
    <property type="entry name" value="BMS1_TSR1_C"/>
</dbReference>
<dbReference type="PANTHER" id="PTHR12858:SF1">
    <property type="entry name" value="PRE-RRNA-PROCESSING PROTEIN TSR1 HOMOLOG"/>
    <property type="match status" value="1"/>
</dbReference>
<dbReference type="KEGG" id="lel:PVL30_002606"/>
<dbReference type="GO" id="GO:0000461">
    <property type="term" value="P:endonucleolytic cleavage to generate mature 3'-end of SSU-rRNA from (SSU-rRNA, 5.8S rRNA, LSU-rRNA)"/>
    <property type="evidence" value="ECO:0007669"/>
    <property type="project" value="EnsemblFungi"/>
</dbReference>
<keyword evidence="8" id="KW-1185">Reference proteome</keyword>
<feature type="region of interest" description="Disordered" evidence="5">
    <location>
        <begin position="1"/>
        <end position="61"/>
    </location>
</feature>
<dbReference type="PANTHER" id="PTHR12858">
    <property type="entry name" value="RIBOSOME BIOGENESIS PROTEIN"/>
    <property type="match status" value="1"/>
</dbReference>
<evidence type="ECO:0000256" key="1">
    <source>
        <dbReference type="ARBA" id="ARBA00004604"/>
    </source>
</evidence>
<dbReference type="GO" id="GO:0005525">
    <property type="term" value="F:GTP binding"/>
    <property type="evidence" value="ECO:0007669"/>
    <property type="project" value="TreeGrafter"/>
</dbReference>
<dbReference type="InParanoid" id="A5E0H6"/>
<dbReference type="STRING" id="379508.A5E0H6"/>
<protein>
    <submittedName>
        <fullName evidence="7">Ribosome biogenesis protein TSR1</fullName>
    </submittedName>
</protein>
<dbReference type="Pfam" id="PF22298">
    <property type="entry name" value="Tsr1_G-like"/>
    <property type="match status" value="1"/>
</dbReference>
<evidence type="ECO:0000256" key="2">
    <source>
        <dbReference type="ARBA" id="ARBA00022517"/>
    </source>
</evidence>
<dbReference type="InterPro" id="IPR030387">
    <property type="entry name" value="G_Bms1/Tsr1_dom"/>
</dbReference>
<dbReference type="GO" id="GO:0003924">
    <property type="term" value="F:GTPase activity"/>
    <property type="evidence" value="ECO:0007669"/>
    <property type="project" value="TreeGrafter"/>
</dbReference>
<dbReference type="Proteomes" id="UP000001996">
    <property type="component" value="Unassembled WGS sequence"/>
</dbReference>
<dbReference type="GO" id="GO:0005737">
    <property type="term" value="C:cytoplasm"/>
    <property type="evidence" value="ECO:0007669"/>
    <property type="project" value="EnsemblFungi"/>
</dbReference>
<dbReference type="GO" id="GO:0005730">
    <property type="term" value="C:nucleolus"/>
    <property type="evidence" value="ECO:0007669"/>
    <property type="project" value="UniProtKB-SubCell"/>
</dbReference>
<keyword evidence="3" id="KW-0539">Nucleus</keyword>
<organism evidence="7 8">
    <name type="scientific">Lodderomyces elongisporus (strain ATCC 11503 / CBS 2605 / JCM 1781 / NBRC 1676 / NRRL YB-4239)</name>
    <name type="common">Yeast</name>
    <name type="synonym">Saccharomyces elongisporus</name>
    <dbReference type="NCBI Taxonomy" id="379508"/>
    <lineage>
        <taxon>Eukaryota</taxon>
        <taxon>Fungi</taxon>
        <taxon>Dikarya</taxon>
        <taxon>Ascomycota</taxon>
        <taxon>Saccharomycotina</taxon>
        <taxon>Pichiomycetes</taxon>
        <taxon>Debaryomycetaceae</taxon>
        <taxon>Candida/Lodderomyces clade</taxon>
        <taxon>Lodderomyces</taxon>
    </lineage>
</organism>
<accession>A5E0H6</accession>
<evidence type="ECO:0000256" key="5">
    <source>
        <dbReference type="SAM" id="MobiDB-lite"/>
    </source>
</evidence>
<proteinExistence type="inferred from homology"/>
<reference evidence="7 8" key="1">
    <citation type="journal article" date="2009" name="Nature">
        <title>Evolution of pathogenicity and sexual reproduction in eight Candida genomes.</title>
        <authorList>
            <person name="Butler G."/>
            <person name="Rasmussen M.D."/>
            <person name="Lin M.F."/>
            <person name="Santos M.A."/>
            <person name="Sakthikumar S."/>
            <person name="Munro C.A."/>
            <person name="Rheinbay E."/>
            <person name="Grabherr M."/>
            <person name="Forche A."/>
            <person name="Reedy J.L."/>
            <person name="Agrafioti I."/>
            <person name="Arnaud M.B."/>
            <person name="Bates S."/>
            <person name="Brown A.J."/>
            <person name="Brunke S."/>
            <person name="Costanzo M.C."/>
            <person name="Fitzpatrick D.A."/>
            <person name="de Groot P.W."/>
            <person name="Harris D."/>
            <person name="Hoyer L.L."/>
            <person name="Hube B."/>
            <person name="Klis F.M."/>
            <person name="Kodira C."/>
            <person name="Lennard N."/>
            <person name="Logue M.E."/>
            <person name="Martin R."/>
            <person name="Neiman A.M."/>
            <person name="Nikolaou E."/>
            <person name="Quail M.A."/>
            <person name="Quinn J."/>
            <person name="Santos M.C."/>
            <person name="Schmitzberger F.F."/>
            <person name="Sherlock G."/>
            <person name="Shah P."/>
            <person name="Silverstein K.A."/>
            <person name="Skrzypek M.S."/>
            <person name="Soll D."/>
            <person name="Staggs R."/>
            <person name="Stansfield I."/>
            <person name="Stumpf M.P."/>
            <person name="Sudbery P.E."/>
            <person name="Srikantha T."/>
            <person name="Zeng Q."/>
            <person name="Berman J."/>
            <person name="Berriman M."/>
            <person name="Heitman J."/>
            <person name="Gow N.A."/>
            <person name="Lorenz M.C."/>
            <person name="Birren B.W."/>
            <person name="Kellis M."/>
            <person name="Cuomo C.A."/>
        </authorList>
    </citation>
    <scope>NUCLEOTIDE SEQUENCE [LARGE SCALE GENOMIC DNA]</scope>
    <source>
        <strain evidence="8">ATCC 11503 / BCRC 21390 / CBS 2605 / JCM 1781 / NBRC 1676 / NRRL YB-4239</strain>
    </source>
</reference>
<name>A5E0H6_LODEL</name>
<dbReference type="GO" id="GO:0034511">
    <property type="term" value="F:U3 snoRNA binding"/>
    <property type="evidence" value="ECO:0007669"/>
    <property type="project" value="TreeGrafter"/>
</dbReference>
<dbReference type="GO" id="GO:0043021">
    <property type="term" value="F:ribonucleoprotein complex binding"/>
    <property type="evidence" value="ECO:0007669"/>
    <property type="project" value="EnsemblFungi"/>
</dbReference>
<dbReference type="Pfam" id="PF08142">
    <property type="entry name" value="AARP2CN"/>
    <property type="match status" value="1"/>
</dbReference>
<sequence length="797" mass="90451">MAKGGNSHRNTLKNDHKPFKSKHATKSQLKNQYKGKVEKSTASTNSNTSSKPLNKQARKNLAKQLKDNKILESKLTKKLFEGSSGAQKIITIICLTNDLTPSQIATQIFNQDQEDTSLPTEYRYPGVHNVQIKKFKSNFKVILPNQDNILNVLDAAKVSDFVVFGISATQEVESEYGEKILRALLAQGIGSVVGVLPNIVSAYPKRNLQLDVKQSLQSFFNHFFPAEDKLYALELESDSSNCLRYLCQKFPQQITWRDSRGWIVADNVLASDSYEGIVIEGTTRGAGFNANRLVHIPGYGDFQVEKIEKLSKSNRKQRNEMDTSGDIEDVFLPNESQDTLDELNPEKFVDEDLDLEDGEGMWDADNDMDALGVRSEGKIYFNDDAMNRETSKRVPKGTSEYQKRWFVDDVLDEDASDLEEELGDNGINSNNDEVQMADVNSQAATDFPAMDNDVVAGAATTEYADSEMHVDLSPEEEHRQLTEFRNAAKEDLEFPDEIELSPTESAIKRLQNYRGVKSLANCEWDVDEHDVEKPSIWNRLLRISNFKATKNRINKEFIKSIQIQPGTRVRLYLKAPKLILESINPESRPFSIFELLEHEHKLAVVNFSFENWEEYDQPIANKDSMIVQYGPRRQVINPTFNQATSNKNNVHKQENFQHQGMTTIATAICPVLFTNSPVIYFKPGEKEGDVEFIGKGTYLGCDHTRIVAQRIVLTGHPVKIHKRVVTVRYMFFNPQDINYFKAIGLFTKSGRLGFIKESLGTHGYFKANFDGKLTSQDVVAMSMYKRVWPELSSLYEE</sequence>
<dbReference type="AlphaFoldDB" id="A5E0H6"/>
<evidence type="ECO:0000313" key="7">
    <source>
        <dbReference type="EMBL" id="EDK44934.1"/>
    </source>
</evidence>
<feature type="domain" description="Bms1-type G" evidence="6">
    <location>
        <begin position="86"/>
        <end position="252"/>
    </location>
</feature>
<dbReference type="SMART" id="SM00785">
    <property type="entry name" value="AARP2CN"/>
    <property type="match status" value="1"/>
</dbReference>
<dbReference type="OrthoDB" id="119302at2759"/>
<dbReference type="GeneID" id="5232304"/>
<keyword evidence="2" id="KW-0690">Ribosome biogenesis</keyword>